<dbReference type="Gene3D" id="3.80.10.10">
    <property type="entry name" value="Ribonuclease Inhibitor"/>
    <property type="match status" value="1"/>
</dbReference>
<organism evidence="1 2">
    <name type="scientific">Leptomonas seymouri</name>
    <dbReference type="NCBI Taxonomy" id="5684"/>
    <lineage>
        <taxon>Eukaryota</taxon>
        <taxon>Discoba</taxon>
        <taxon>Euglenozoa</taxon>
        <taxon>Kinetoplastea</taxon>
        <taxon>Metakinetoplastina</taxon>
        <taxon>Trypanosomatida</taxon>
        <taxon>Trypanosomatidae</taxon>
        <taxon>Leishmaniinae</taxon>
        <taxon>Leptomonas</taxon>
    </lineage>
</organism>
<reference evidence="1 2" key="1">
    <citation type="journal article" date="2015" name="PLoS Pathog.">
        <title>Leptomonas seymouri: Adaptations to the Dixenous Life Cycle Analyzed by Genome Sequencing, Transcriptome Profiling and Co-infection with Leishmania donovani.</title>
        <authorList>
            <person name="Kraeva N."/>
            <person name="Butenko A."/>
            <person name="Hlavacova J."/>
            <person name="Kostygov A."/>
            <person name="Myskova J."/>
            <person name="Grybchuk D."/>
            <person name="Lestinova T."/>
            <person name="Votypka J."/>
            <person name="Volf P."/>
            <person name="Opperdoes F."/>
            <person name="Flegontov P."/>
            <person name="Lukes J."/>
            <person name="Yurchenko V."/>
        </authorList>
    </citation>
    <scope>NUCLEOTIDE SEQUENCE [LARGE SCALE GENOMIC DNA]</scope>
    <source>
        <strain evidence="1 2">ATCC 30220</strain>
    </source>
</reference>
<comment type="caution">
    <text evidence="1">The sequence shown here is derived from an EMBL/GenBank/DDBJ whole genome shotgun (WGS) entry which is preliminary data.</text>
</comment>
<dbReference type="OMA" id="YCEIESV"/>
<name>A0A0N1I809_LEPSE</name>
<sequence length="273" mass="29079">MSYMFSEAIARNARTLSTVSTQMGLGVEAQISRPHDERNDGKVWPSGTSLVFGVAAKERVATAPAVAHSLRWALRCRLPLSVAVGNARSDVLALLTEGMRSQMTELSVEVDAVAECMPESLAACDGRCGAFLCALSTFPHVTKLSLLCGKVDDDARAAVCVQRALRVAAQMPISVIEIEGFVQLRDFSALAQSQLLRSLAATRCGIQSVGDLVSCPMLTDLKVSENQLPRTLSGLAGVPCLHILNESSCSLQALNGLGSCPRFSILDESDNEL</sequence>
<evidence type="ECO:0008006" key="3">
    <source>
        <dbReference type="Google" id="ProtNLM"/>
    </source>
</evidence>
<evidence type="ECO:0000313" key="1">
    <source>
        <dbReference type="EMBL" id="KPI89878.1"/>
    </source>
</evidence>
<dbReference type="AlphaFoldDB" id="A0A0N1I809"/>
<dbReference type="EMBL" id="LJSK01000014">
    <property type="protein sequence ID" value="KPI89878.1"/>
    <property type="molecule type" value="Genomic_DNA"/>
</dbReference>
<dbReference type="InterPro" id="IPR032675">
    <property type="entry name" value="LRR_dom_sf"/>
</dbReference>
<dbReference type="VEuPathDB" id="TriTrypDB:Lsey_0014_0010"/>
<dbReference type="Proteomes" id="UP000038009">
    <property type="component" value="Unassembled WGS sequence"/>
</dbReference>
<dbReference type="OrthoDB" id="1517790at2759"/>
<accession>A0A0N1I809</accession>
<protein>
    <recommendedName>
        <fullName evidence="3">Leucine-rich repeat protein (LRRP)</fullName>
    </recommendedName>
</protein>
<dbReference type="SUPFAM" id="SSF52058">
    <property type="entry name" value="L domain-like"/>
    <property type="match status" value="1"/>
</dbReference>
<proteinExistence type="predicted"/>
<gene>
    <name evidence="1" type="ORF">ABL78_0950</name>
</gene>
<keyword evidence="2" id="KW-1185">Reference proteome</keyword>
<evidence type="ECO:0000313" key="2">
    <source>
        <dbReference type="Proteomes" id="UP000038009"/>
    </source>
</evidence>